<dbReference type="EMBL" id="JDRY01000170">
    <property type="protein sequence ID" value="KGM93345.1"/>
    <property type="molecule type" value="Genomic_DNA"/>
</dbReference>
<evidence type="ECO:0000313" key="1">
    <source>
        <dbReference type="EMBL" id="KGM93345.1"/>
    </source>
</evidence>
<dbReference type="AlphaFoldDB" id="A0A0A0I146"/>
<protein>
    <submittedName>
        <fullName evidence="1">Uncharacterized protein</fullName>
    </submittedName>
</protein>
<sequence length="155" mass="18037">MPYFADISQLEKEIKKQSIKALKDDVSRIIKDELKKQVLDKVYSHPSSDSYQRTYELLKSIEIGDVKEENGMYIAQVYFNPELTHESWWGSSKLGIQKGEQVGMNYIAQWLNEDKNIFAPYTKDFIENTEIELRNTKSAINAFIGYMQSRGIKII</sequence>
<gene>
    <name evidence="1" type="ORF">Z955_15330</name>
</gene>
<organism evidence="1 2">
    <name type="scientific">Clostridium botulinum C/D str. DC5</name>
    <dbReference type="NCBI Taxonomy" id="1443128"/>
    <lineage>
        <taxon>Bacteria</taxon>
        <taxon>Bacillati</taxon>
        <taxon>Bacillota</taxon>
        <taxon>Clostridia</taxon>
        <taxon>Eubacteriales</taxon>
        <taxon>Clostridiaceae</taxon>
        <taxon>Clostridium</taxon>
    </lineage>
</organism>
<evidence type="ECO:0000313" key="2">
    <source>
        <dbReference type="Proteomes" id="UP000030014"/>
    </source>
</evidence>
<dbReference type="RefSeq" id="WP_013720919.1">
    <property type="nucleotide sequence ID" value="NZ_JDRY01000170.1"/>
</dbReference>
<reference evidence="1 2" key="1">
    <citation type="submission" date="2014-01" db="EMBL/GenBank/DDBJ databases">
        <title>Plasmidome dynamics in the species complex Clostridium novyi sensu lato converts strains of independent lineages into distinctly different pathogens.</title>
        <authorList>
            <person name="Skarin H."/>
            <person name="Segerman B."/>
        </authorList>
    </citation>
    <scope>NUCLEOTIDE SEQUENCE [LARGE SCALE GENOMIC DNA]</scope>
    <source>
        <strain evidence="1 2">DC5</strain>
    </source>
</reference>
<accession>A0A0A0I146</accession>
<comment type="caution">
    <text evidence="1">The sequence shown here is derived from an EMBL/GenBank/DDBJ whole genome shotgun (WGS) entry which is preliminary data.</text>
</comment>
<dbReference type="Proteomes" id="UP000030014">
    <property type="component" value="Unassembled WGS sequence"/>
</dbReference>
<proteinExistence type="predicted"/>
<name>A0A0A0I146_CLOBO</name>